<keyword evidence="2" id="KW-1185">Reference proteome</keyword>
<dbReference type="Proteomes" id="UP000241762">
    <property type="component" value="Chromosome"/>
</dbReference>
<proteinExistence type="predicted"/>
<reference evidence="1 2" key="1">
    <citation type="submission" date="2018-03" db="EMBL/GenBank/DDBJ databases">
        <title>A gene transfer event suggests a long-term partnership between eustigmatophyte algae and a novel lineage of endosymbiotic bacteria.</title>
        <authorList>
            <person name="Yurchenko T."/>
            <person name="Sevcikova T."/>
            <person name="Pribyl P."/>
            <person name="El Karkouri K."/>
            <person name="Klimes V."/>
            <person name="Amaral R."/>
            <person name="Zbrankova V."/>
            <person name="Kim E."/>
            <person name="Raoult D."/>
            <person name="Santos L.M.A."/>
            <person name="Elias M."/>
        </authorList>
    </citation>
    <scope>NUCLEOTIDE SEQUENCE [LARGE SCALE GENOMIC DNA]</scope>
    <source>
        <strain evidence="1">CCALA 838</strain>
    </source>
</reference>
<name>A0A2P1P991_9RICK</name>
<dbReference type="PANTHER" id="PTHR30189:SF1">
    <property type="entry name" value="LPS-ASSEMBLY PROTEIN LPTD"/>
    <property type="match status" value="1"/>
</dbReference>
<sequence>MKSNCVKNLVNQIFKYLCLLIPSLGYSMLFNGTNLFTDQLHYDERKGSFVAKKNILIVRDDDLLLADEFEFDTKTHSWKFKGLVMLQEGGGHIVTGYDLIAEDHFNQLEFRSGFLSLPKNNMTITADRIERNYHDFDFDAPCYTACTRGMFQNPIWQIKAKTANFNSKTQVVEAKKVRFEVFGKPIFFMPYMKFTGPKSLHQNGFLIPSISHGKTLNTPFYVRRKSNVDLTITPRFKLKPTNIIMESEFNHLTSSGSYKVQGSLMKTDEFSTNKSVLQYHLFSNGQFKIKDYDAGFNLKRTRNSGYLKKYYDIQDPYLVSDIWMQKINGPDYIRFEALDFQDLRSEDERSFWLQDTFVAPLIRTKKVWNIGDDLYLSIQNNHLFYKAGSRYNALRSSNALALTKVIQIYDHQIDLSLYDKFDFYGYKYRCLDQQDTGTFARNLPEIHTTWRYQIFSNKFIIEPIASFNSSLGRYKELKIPTIDSDKNGLADDLNLFRHNMFYGKDYDEHKKRLSYGVNLLFLDRNTYSAFLGKKHDLYDARRSQIVGSASISNKSAEIYYKFNLSDKFKLNLGQLGITRFTDDWSLDVSLFNIRYNTTRILGLGTNVRYNINENWSIGGGANVDLAKNPFILTKSVEVTYNYDCVRIFAKIGSNFSKDGLDHKKRKTWSDFSFQIGLKSLNM</sequence>
<organism evidence="1 2">
    <name type="scientific">Candidatus Phycorickettsia trachydisci</name>
    <dbReference type="NCBI Taxonomy" id="2115978"/>
    <lineage>
        <taxon>Bacteria</taxon>
        <taxon>Pseudomonadati</taxon>
        <taxon>Pseudomonadota</taxon>
        <taxon>Alphaproteobacteria</taxon>
        <taxon>Rickettsiales</taxon>
        <taxon>Rickettsiaceae</taxon>
        <taxon>Candidatus Phycorickettsia</taxon>
    </lineage>
</organism>
<dbReference type="PANTHER" id="PTHR30189">
    <property type="entry name" value="LPS-ASSEMBLY PROTEIN"/>
    <property type="match status" value="1"/>
</dbReference>
<evidence type="ECO:0000313" key="1">
    <source>
        <dbReference type="EMBL" id="AVP87827.1"/>
    </source>
</evidence>
<gene>
    <name evidence="1" type="ORF">phytr_8970</name>
</gene>
<dbReference type="GO" id="GO:0009279">
    <property type="term" value="C:cell outer membrane"/>
    <property type="evidence" value="ECO:0007669"/>
    <property type="project" value="TreeGrafter"/>
</dbReference>
<evidence type="ECO:0000313" key="2">
    <source>
        <dbReference type="Proteomes" id="UP000241762"/>
    </source>
</evidence>
<dbReference type="InterPro" id="IPR050218">
    <property type="entry name" value="LptD"/>
</dbReference>
<dbReference type="EMBL" id="CP027845">
    <property type="protein sequence ID" value="AVP87827.1"/>
    <property type="molecule type" value="Genomic_DNA"/>
</dbReference>
<protein>
    <submittedName>
        <fullName evidence="1">Organic solvent tolerance protein</fullName>
    </submittedName>
</protein>
<dbReference type="GO" id="GO:1990351">
    <property type="term" value="C:transporter complex"/>
    <property type="evidence" value="ECO:0007669"/>
    <property type="project" value="TreeGrafter"/>
</dbReference>
<accession>A0A2P1P991</accession>
<dbReference type="KEGG" id="ptc:phytr_8970"/>
<dbReference type="AlphaFoldDB" id="A0A2P1P991"/>